<evidence type="ECO:0000313" key="1">
    <source>
        <dbReference type="EMBL" id="CAG7728217.1"/>
    </source>
</evidence>
<protein>
    <submittedName>
        <fullName evidence="1">Uncharacterized protein</fullName>
    </submittedName>
</protein>
<reference evidence="1" key="1">
    <citation type="submission" date="2021-06" db="EMBL/GenBank/DDBJ databases">
        <authorList>
            <person name="Hodson N. C."/>
            <person name="Mongue J. A."/>
            <person name="Jaron S. K."/>
        </authorList>
    </citation>
    <scope>NUCLEOTIDE SEQUENCE</scope>
</reference>
<evidence type="ECO:0000313" key="2">
    <source>
        <dbReference type="Proteomes" id="UP000708208"/>
    </source>
</evidence>
<accession>A0A8J2JX56</accession>
<gene>
    <name evidence="1" type="ORF">AFUS01_LOCUS17015</name>
</gene>
<proteinExistence type="predicted"/>
<keyword evidence="2" id="KW-1185">Reference proteome</keyword>
<dbReference type="Proteomes" id="UP000708208">
    <property type="component" value="Unassembled WGS sequence"/>
</dbReference>
<dbReference type="EMBL" id="CAJVCH010160155">
    <property type="protein sequence ID" value="CAG7728217.1"/>
    <property type="molecule type" value="Genomic_DNA"/>
</dbReference>
<name>A0A8J2JX56_9HEXA</name>
<sequence>RLNSINIATQSLVDQDLTIKLLQELITKNESTNGRILCS</sequence>
<feature type="non-terminal residue" evidence="1">
    <location>
        <position position="1"/>
    </location>
</feature>
<dbReference type="AlphaFoldDB" id="A0A8J2JX56"/>
<comment type="caution">
    <text evidence="1">The sequence shown here is derived from an EMBL/GenBank/DDBJ whole genome shotgun (WGS) entry which is preliminary data.</text>
</comment>
<organism evidence="1 2">
    <name type="scientific">Allacma fusca</name>
    <dbReference type="NCBI Taxonomy" id="39272"/>
    <lineage>
        <taxon>Eukaryota</taxon>
        <taxon>Metazoa</taxon>
        <taxon>Ecdysozoa</taxon>
        <taxon>Arthropoda</taxon>
        <taxon>Hexapoda</taxon>
        <taxon>Collembola</taxon>
        <taxon>Symphypleona</taxon>
        <taxon>Sminthuridae</taxon>
        <taxon>Allacma</taxon>
    </lineage>
</organism>